<dbReference type="RefSeq" id="WP_113855546.1">
    <property type="nucleotide sequence ID" value="NZ_CP011940.1"/>
</dbReference>
<evidence type="ECO:0000313" key="2">
    <source>
        <dbReference type="Proteomes" id="UP001605989"/>
    </source>
</evidence>
<dbReference type="Proteomes" id="UP001605989">
    <property type="component" value="Unassembled WGS sequence"/>
</dbReference>
<evidence type="ECO:0008006" key="3">
    <source>
        <dbReference type="Google" id="ProtNLM"/>
    </source>
</evidence>
<organism evidence="1 2">
    <name type="scientific">Megasphaera hexanoica</name>
    <dbReference type="NCBI Taxonomy" id="1675036"/>
    <lineage>
        <taxon>Bacteria</taxon>
        <taxon>Bacillati</taxon>
        <taxon>Bacillota</taxon>
        <taxon>Negativicutes</taxon>
        <taxon>Veillonellales</taxon>
        <taxon>Veillonellaceae</taxon>
        <taxon>Megasphaera</taxon>
    </lineage>
</organism>
<proteinExistence type="predicted"/>
<protein>
    <recommendedName>
        <fullName evidence="3">Portal protein</fullName>
    </recommendedName>
</protein>
<keyword evidence="2" id="KW-1185">Reference proteome</keyword>
<evidence type="ECO:0000313" key="1">
    <source>
        <dbReference type="EMBL" id="MFG6273962.1"/>
    </source>
</evidence>
<accession>A0ABW7DSY9</accession>
<gene>
    <name evidence="1" type="ORF">ACGTZG_12285</name>
</gene>
<reference evidence="1 2" key="1">
    <citation type="submission" date="2024-10" db="EMBL/GenBank/DDBJ databases">
        <authorList>
            <person name="Sang B.-I."/>
            <person name="Prabhaharan D."/>
        </authorList>
    </citation>
    <scope>NUCLEOTIDE SEQUENCE [LARGE SCALE GENOMIC DNA]</scope>
    <source>
        <strain evidence="1 2">MH</strain>
    </source>
</reference>
<comment type="caution">
    <text evidence="1">The sequence shown here is derived from an EMBL/GenBank/DDBJ whole genome shotgun (WGS) entry which is preliminary data.</text>
</comment>
<sequence length="440" mass="49566">MANYQLLRDAYYGTGGFASGAYLNKHKRESTEDYQFRQKNAYYLNYFAPIVNALVDPIFKRQPLRDYSGPAAGAIKKFSEDVDTAGTDIHTFMKRAALMGKVNSAAYIVVDNVRENPTRTVAEMLQQRALPFAYVLDPQTLEEYGIDNTGSLLYVRFREIASIKDGTVQYRYTYYDRNRWEIWGDDMMRVSGEHGLGKVPVVPLFPRILEQRTMKPAPELEPIAMTAKALYNHCSWLGEILRNQTFPLLTIPSLDVNDIVVGTNNALGYSPDSSHSPAFIAPPSDPASILQTQIATLIQEMYRMANLSFVINTSRDTNSGIARQWEFERTNQQLANYAMQCAKAEEAVMDLVARWLNSDITYTVSYPDDFGVVDVADQLAQAQAVLDMDLAPGMKEEVLKKVLAAYCPDLPDERFDELVVEQQRQQADVLNREPAPNGGD</sequence>
<name>A0ABW7DSY9_9FIRM</name>
<dbReference type="EMBL" id="JBIEKR010000012">
    <property type="protein sequence ID" value="MFG6273962.1"/>
    <property type="molecule type" value="Genomic_DNA"/>
</dbReference>